<sequence>MHDDLLFMVLDSLEVVAIAIGSSIARVRFGAGLAQPI</sequence>
<dbReference type="Proteomes" id="UP000214720">
    <property type="component" value="Unassembled WGS sequence"/>
</dbReference>
<reference evidence="2" key="1">
    <citation type="submission" date="2017-01" db="EMBL/GenBank/DDBJ databases">
        <title>Genome Analysis of Deinococcus marmoris KOPRI26562.</title>
        <authorList>
            <person name="Kim J.H."/>
            <person name="Oh H.-M."/>
        </authorList>
    </citation>
    <scope>NUCLEOTIDE SEQUENCE [LARGE SCALE GENOMIC DNA]</scope>
    <source>
        <strain evidence="2">PAMC 26633</strain>
    </source>
</reference>
<evidence type="ECO:0000313" key="1">
    <source>
        <dbReference type="EMBL" id="OXC75685.1"/>
    </source>
</evidence>
<comment type="caution">
    <text evidence="1">The sequence shown here is derived from an EMBL/GenBank/DDBJ whole genome shotgun (WGS) entry which is preliminary data.</text>
</comment>
<proteinExistence type="predicted"/>
<name>A0A226WWX5_CABSO</name>
<dbReference type="EMBL" id="MTHB01000165">
    <property type="protein sequence ID" value="OXC75685.1"/>
    <property type="molecule type" value="Genomic_DNA"/>
</dbReference>
<accession>A0A226WWX5</accession>
<gene>
    <name evidence="1" type="ORF">BSU04_25990</name>
</gene>
<protein>
    <submittedName>
        <fullName evidence="1">Uncharacterized protein</fullName>
    </submittedName>
</protein>
<dbReference type="AlphaFoldDB" id="A0A226WWX5"/>
<evidence type="ECO:0000313" key="2">
    <source>
        <dbReference type="Proteomes" id="UP000214720"/>
    </source>
</evidence>
<organism evidence="1 2">
    <name type="scientific">Caballeronia sordidicola</name>
    <name type="common">Burkholderia sordidicola</name>
    <dbReference type="NCBI Taxonomy" id="196367"/>
    <lineage>
        <taxon>Bacteria</taxon>
        <taxon>Pseudomonadati</taxon>
        <taxon>Pseudomonadota</taxon>
        <taxon>Betaproteobacteria</taxon>
        <taxon>Burkholderiales</taxon>
        <taxon>Burkholderiaceae</taxon>
        <taxon>Caballeronia</taxon>
    </lineage>
</organism>